<dbReference type="EMBL" id="VSSQ01076970">
    <property type="protein sequence ID" value="MPN27179.1"/>
    <property type="molecule type" value="Genomic_DNA"/>
</dbReference>
<reference evidence="2" key="1">
    <citation type="submission" date="2019-08" db="EMBL/GenBank/DDBJ databases">
        <authorList>
            <person name="Kucharzyk K."/>
            <person name="Murdoch R.W."/>
            <person name="Higgins S."/>
            <person name="Loffler F."/>
        </authorList>
    </citation>
    <scope>NUCLEOTIDE SEQUENCE</scope>
</reference>
<dbReference type="Pfam" id="PF01381">
    <property type="entry name" value="HTH_3"/>
    <property type="match status" value="1"/>
</dbReference>
<dbReference type="PROSITE" id="PS50943">
    <property type="entry name" value="HTH_CROC1"/>
    <property type="match status" value="1"/>
</dbReference>
<organism evidence="2">
    <name type="scientific">bioreactor metagenome</name>
    <dbReference type="NCBI Taxonomy" id="1076179"/>
    <lineage>
        <taxon>unclassified sequences</taxon>
        <taxon>metagenomes</taxon>
        <taxon>ecological metagenomes</taxon>
    </lineage>
</organism>
<dbReference type="SMART" id="SM00530">
    <property type="entry name" value="HTH_XRE"/>
    <property type="match status" value="1"/>
</dbReference>
<proteinExistence type="predicted"/>
<protein>
    <recommendedName>
        <fullName evidence="1">HTH cro/C1-type domain-containing protein</fullName>
    </recommendedName>
</protein>
<dbReference type="SUPFAM" id="SSF47413">
    <property type="entry name" value="lambda repressor-like DNA-binding domains"/>
    <property type="match status" value="1"/>
</dbReference>
<accession>A0A645GMS3</accession>
<dbReference type="GO" id="GO:0003677">
    <property type="term" value="F:DNA binding"/>
    <property type="evidence" value="ECO:0007669"/>
    <property type="project" value="InterPro"/>
</dbReference>
<sequence length="149" mass="16678">MNNLKELRMAAGMSIPALSSASNVPVRTIEDAEKGGDCKLSTLISLTKALDVSIDDVVVRNRIFASCADTFAKASHLQPPLRTPSEVFKANHFLDAAKALELKYKAKYPNIFNARRVRYYCIDEYGEATQFTYGTDYWLDDEDDKKASE</sequence>
<dbReference type="InterPro" id="IPR001387">
    <property type="entry name" value="Cro/C1-type_HTH"/>
</dbReference>
<evidence type="ECO:0000313" key="2">
    <source>
        <dbReference type="EMBL" id="MPN27179.1"/>
    </source>
</evidence>
<dbReference type="InterPro" id="IPR010982">
    <property type="entry name" value="Lambda_DNA-bd_dom_sf"/>
</dbReference>
<dbReference type="CDD" id="cd00093">
    <property type="entry name" value="HTH_XRE"/>
    <property type="match status" value="1"/>
</dbReference>
<evidence type="ECO:0000259" key="1">
    <source>
        <dbReference type="PROSITE" id="PS50943"/>
    </source>
</evidence>
<dbReference type="Gene3D" id="1.10.260.40">
    <property type="entry name" value="lambda repressor-like DNA-binding domains"/>
    <property type="match status" value="1"/>
</dbReference>
<name>A0A645GMS3_9ZZZZ</name>
<comment type="caution">
    <text evidence="2">The sequence shown here is derived from an EMBL/GenBank/DDBJ whole genome shotgun (WGS) entry which is preliminary data.</text>
</comment>
<dbReference type="AlphaFoldDB" id="A0A645GMS3"/>
<feature type="domain" description="HTH cro/C1-type" evidence="1">
    <location>
        <begin position="4"/>
        <end position="57"/>
    </location>
</feature>
<gene>
    <name evidence="2" type="ORF">SDC9_174606</name>
</gene>